<name>H1DJQ4_9BACT</name>
<accession>H1DJQ4</accession>
<organism evidence="1 2">
    <name type="scientific">Odoribacter laneus YIT 12061</name>
    <dbReference type="NCBI Taxonomy" id="742817"/>
    <lineage>
        <taxon>Bacteria</taxon>
        <taxon>Pseudomonadati</taxon>
        <taxon>Bacteroidota</taxon>
        <taxon>Bacteroidia</taxon>
        <taxon>Bacteroidales</taxon>
        <taxon>Odoribacteraceae</taxon>
        <taxon>Odoribacter</taxon>
    </lineage>
</organism>
<evidence type="ECO:0000313" key="1">
    <source>
        <dbReference type="EMBL" id="EHP46123.1"/>
    </source>
</evidence>
<dbReference type="Proteomes" id="UP000004892">
    <property type="component" value="Unassembled WGS sequence"/>
</dbReference>
<reference evidence="1 2" key="1">
    <citation type="submission" date="2012-01" db="EMBL/GenBank/DDBJ databases">
        <title>The Genome Sequence of Odoribacter laneus YIT 12061.</title>
        <authorList>
            <consortium name="The Broad Institute Genome Sequencing Platform"/>
            <person name="Earl A."/>
            <person name="Ward D."/>
            <person name="Feldgarden M."/>
            <person name="Gevers D."/>
            <person name="Morotomi M."/>
            <person name="Young S.K."/>
            <person name="Zeng Q."/>
            <person name="Gargeya S."/>
            <person name="Fitzgerald M."/>
            <person name="Haas B."/>
            <person name="Abouelleil A."/>
            <person name="Alvarado L."/>
            <person name="Arachchi H.M."/>
            <person name="Berlin A."/>
            <person name="Chapman S.B."/>
            <person name="Gearin G."/>
            <person name="Goldberg J."/>
            <person name="Griggs A."/>
            <person name="Gujja S."/>
            <person name="Hansen M."/>
            <person name="Heiman D."/>
            <person name="Howarth C."/>
            <person name="Larimer J."/>
            <person name="Lui A."/>
            <person name="MacDonald P.J.P."/>
            <person name="McCowen C."/>
            <person name="Montmayeur A."/>
            <person name="Murphy C."/>
            <person name="Neiman D."/>
            <person name="Pearson M."/>
            <person name="Priest M."/>
            <person name="Roberts A."/>
            <person name="Saif S."/>
            <person name="Shea T."/>
            <person name="Sisk P."/>
            <person name="Stolte C."/>
            <person name="Sykes S."/>
            <person name="Wortman J."/>
            <person name="Nusbaum C."/>
            <person name="Birren B."/>
        </authorList>
    </citation>
    <scope>NUCLEOTIDE SEQUENCE [LARGE SCALE GENOMIC DNA]</scope>
    <source>
        <strain evidence="1 2">YIT 12061</strain>
    </source>
</reference>
<dbReference type="RefSeq" id="WP_009137635.1">
    <property type="nucleotide sequence ID" value="NZ_JH594597.1"/>
</dbReference>
<dbReference type="eggNOG" id="ENOG50345ZA">
    <property type="taxonomic scope" value="Bacteria"/>
</dbReference>
<sequence length="356" mass="40321">MKILKWMLGTMCLCGMISCSDDNGRDDTILEMHRLTGKYWYCTNWANNKEGYTTDDLLEILKFGEDGKLWRMDFGGKIDEVVGSWTSDNNVITLNYTESGEEKWNVLHSGEDYLHVKVNKGERNFVLEPRYLQNLAADAFLIQEISKTEEVPLRVGVEITGANTVNIGDAEVILAKGQVVPMVYKSRTKSWNARDVIEANHLGLPGEERLVVFYINAGGNPVKFSDRIYAGEVPSKSFDAFQLNAINKGQVLEVSWNAFAQAGIYYRVEVLNGNMDTSNPYFVSVLYDNISTLSITKDTKTNNDLPNRMGELKNGMNYVVRLSAIVLEPGMDYNHKYSYTNLQSVTFVKRAFVWED</sequence>
<comment type="caution">
    <text evidence="1">The sequence shown here is derived from an EMBL/GenBank/DDBJ whole genome shotgun (WGS) entry which is preliminary data.</text>
</comment>
<protein>
    <submittedName>
        <fullName evidence="1">Uncharacterized protein</fullName>
    </submittedName>
</protein>
<dbReference type="HOGENOM" id="CLU_780402_0_0_10"/>
<dbReference type="PROSITE" id="PS51257">
    <property type="entry name" value="PROKAR_LIPOPROTEIN"/>
    <property type="match status" value="1"/>
</dbReference>
<gene>
    <name evidence="1" type="ORF">HMPREF9449_02490</name>
</gene>
<evidence type="ECO:0000313" key="2">
    <source>
        <dbReference type="Proteomes" id="UP000004892"/>
    </source>
</evidence>
<keyword evidence="2" id="KW-1185">Reference proteome</keyword>
<dbReference type="PATRIC" id="fig|742817.3.peg.2665"/>
<dbReference type="EMBL" id="ADMC01000026">
    <property type="protein sequence ID" value="EHP46123.1"/>
    <property type="molecule type" value="Genomic_DNA"/>
</dbReference>
<proteinExistence type="predicted"/>
<dbReference type="GeneID" id="98070027"/>
<dbReference type="AlphaFoldDB" id="H1DJQ4"/>